<proteinExistence type="predicted"/>
<dbReference type="VEuPathDB" id="MicrosporidiaDB:NBO_34g0040"/>
<dbReference type="HOGENOM" id="CLU_933924_0_0_1"/>
<keyword evidence="2" id="KW-1185">Reference proteome</keyword>
<protein>
    <recommendedName>
        <fullName evidence="3">Ras-GEF domain-containing protein</fullName>
    </recommendedName>
</protein>
<dbReference type="InterPro" id="IPR036964">
    <property type="entry name" value="RASGEF_cat_dom_sf"/>
</dbReference>
<reference evidence="1 2" key="1">
    <citation type="journal article" date="2013" name="BMC Genomics">
        <title>Comparative genomics of parasitic silkworm microsporidia reveal an association between genome expansion and host adaptation.</title>
        <authorList>
            <person name="Pan G."/>
            <person name="Xu J."/>
            <person name="Li T."/>
            <person name="Xia Q."/>
            <person name="Liu S.L."/>
            <person name="Zhang G."/>
            <person name="Li S."/>
            <person name="Li C."/>
            <person name="Liu H."/>
            <person name="Yang L."/>
            <person name="Liu T."/>
            <person name="Zhang X."/>
            <person name="Wu Z."/>
            <person name="Fan W."/>
            <person name="Dang X."/>
            <person name="Xiang H."/>
            <person name="Tao M."/>
            <person name="Li Y."/>
            <person name="Hu J."/>
            <person name="Li Z."/>
            <person name="Lin L."/>
            <person name="Luo J."/>
            <person name="Geng L."/>
            <person name="Wang L."/>
            <person name="Long M."/>
            <person name="Wan Y."/>
            <person name="He N."/>
            <person name="Zhang Z."/>
            <person name="Lu C."/>
            <person name="Keeling P.J."/>
            <person name="Wang J."/>
            <person name="Xiang Z."/>
            <person name="Zhou Z."/>
        </authorList>
    </citation>
    <scope>NUCLEOTIDE SEQUENCE [LARGE SCALE GENOMIC DNA]</scope>
    <source>
        <strain evidence="2">CQ1 / CVCC 102059</strain>
    </source>
</reference>
<dbReference type="OMA" id="FRMNEAN"/>
<dbReference type="Gene3D" id="1.10.840.10">
    <property type="entry name" value="Ras guanine-nucleotide exchange factors catalytic domain"/>
    <property type="match status" value="1"/>
</dbReference>
<dbReference type="GO" id="GO:0007264">
    <property type="term" value="P:small GTPase-mediated signal transduction"/>
    <property type="evidence" value="ECO:0007669"/>
    <property type="project" value="InterPro"/>
</dbReference>
<dbReference type="EMBL" id="KB908942">
    <property type="protein sequence ID" value="EOB14190.1"/>
    <property type="molecule type" value="Genomic_DNA"/>
</dbReference>
<evidence type="ECO:0000313" key="1">
    <source>
        <dbReference type="EMBL" id="EOB14190.1"/>
    </source>
</evidence>
<dbReference type="InterPro" id="IPR023578">
    <property type="entry name" value="Ras_GEF_dom_sf"/>
</dbReference>
<organism evidence="1 2">
    <name type="scientific">Nosema bombycis (strain CQ1 / CVCC 102059)</name>
    <name type="common">Microsporidian parasite</name>
    <name type="synonym">Pebrine of silkworm</name>
    <dbReference type="NCBI Taxonomy" id="578461"/>
    <lineage>
        <taxon>Eukaryota</taxon>
        <taxon>Fungi</taxon>
        <taxon>Fungi incertae sedis</taxon>
        <taxon>Microsporidia</taxon>
        <taxon>Nosematidae</taxon>
        <taxon>Nosema</taxon>
    </lineage>
</organism>
<dbReference type="AlphaFoldDB" id="R0MIZ8"/>
<dbReference type="GO" id="GO:0005085">
    <property type="term" value="F:guanyl-nucleotide exchange factor activity"/>
    <property type="evidence" value="ECO:0007669"/>
    <property type="project" value="InterPro"/>
</dbReference>
<name>R0MIZ8_NOSB1</name>
<evidence type="ECO:0000313" key="2">
    <source>
        <dbReference type="Proteomes" id="UP000016927"/>
    </source>
</evidence>
<dbReference type="SUPFAM" id="SSF48366">
    <property type="entry name" value="Ras GEF"/>
    <property type="match status" value="1"/>
</dbReference>
<sequence>MFHKIDLLKPSSFRMNEANIIELLKRCYGPSELKIKVSQSTTPQEDNNLEETKDLNETYWSHTVLPDSFYLFNIKRGNKLEYYKYKACKSEESNLFDIKPRKLARLLTDLDILLIMKINPSELVDYDGVFRENEHLNLNYMKNKNRGLINFLSSLMKNSKTHRYLLRVMKHLKNLKNLNSLECFSKAFRNRRLKTEELSHLSAIEEDINTYFILRQTVDCYQEKGFEFIYPFDLFLKDVEDSNLNINQEDASMRFCRLMEMLVGLQNNVYTWGPDNEKENIKKRFKHKYEHFLLFYASKWLNVKTNVVDNRLESNEGIFLFL</sequence>
<accession>R0MIZ8</accession>
<evidence type="ECO:0008006" key="3">
    <source>
        <dbReference type="Google" id="ProtNLM"/>
    </source>
</evidence>
<dbReference type="OrthoDB" id="25179at2759"/>
<dbReference type="STRING" id="578461.R0MIZ8"/>
<gene>
    <name evidence="1" type="ORF">NBO_34g0040</name>
</gene>
<dbReference type="Proteomes" id="UP000016927">
    <property type="component" value="Unassembled WGS sequence"/>
</dbReference>